<keyword evidence="7 8" id="KW-0807">Transducer</keyword>
<keyword evidence="3 8" id="KW-0812">Transmembrane</keyword>
<keyword evidence="10" id="KW-1185">Reference proteome</keyword>
<feature type="transmembrane region" description="Helical" evidence="8">
    <location>
        <begin position="291"/>
        <end position="310"/>
    </location>
</feature>
<dbReference type="GO" id="GO:0043025">
    <property type="term" value="C:neuronal cell body"/>
    <property type="evidence" value="ECO:0007669"/>
    <property type="project" value="TreeGrafter"/>
</dbReference>
<keyword evidence="5 8" id="KW-0472">Membrane</keyword>
<dbReference type="GO" id="GO:0033041">
    <property type="term" value="F:sweet taste receptor activity"/>
    <property type="evidence" value="ECO:0007669"/>
    <property type="project" value="TreeGrafter"/>
</dbReference>
<feature type="transmembrane region" description="Helical" evidence="8">
    <location>
        <begin position="372"/>
        <end position="389"/>
    </location>
</feature>
<evidence type="ECO:0000256" key="5">
    <source>
        <dbReference type="ARBA" id="ARBA00023136"/>
    </source>
</evidence>
<evidence type="ECO:0000256" key="6">
    <source>
        <dbReference type="ARBA" id="ARBA00023170"/>
    </source>
</evidence>
<dbReference type="EMBL" id="CH902617">
    <property type="protein sequence ID" value="EDV43890.1"/>
    <property type="molecule type" value="Genomic_DNA"/>
</dbReference>
<dbReference type="GO" id="GO:0005886">
    <property type="term" value="C:plasma membrane"/>
    <property type="evidence" value="ECO:0007669"/>
    <property type="project" value="UniProtKB-SubCell"/>
</dbReference>
<keyword evidence="6 8" id="KW-0675">Receptor</keyword>
<proteinExistence type="inferred from homology"/>
<feature type="transmembrane region" description="Helical" evidence="8">
    <location>
        <begin position="254"/>
        <end position="279"/>
    </location>
</feature>
<dbReference type="InParanoid" id="B3LXJ6"/>
<keyword evidence="2 8" id="KW-1003">Cell membrane</keyword>
<comment type="caution">
    <text evidence="8">Lacks conserved residue(s) required for the propagation of feature annotation.</text>
</comment>
<feature type="transmembrane region" description="Helical" evidence="8">
    <location>
        <begin position="178"/>
        <end position="201"/>
    </location>
</feature>
<dbReference type="OMA" id="CTEYCVF"/>
<comment type="subcellular location">
    <subcellularLocation>
        <location evidence="1 8">Cell membrane</location>
        <topology evidence="1 8">Multi-pass membrane protein</topology>
    </subcellularLocation>
</comment>
<comment type="function">
    <text evidence="8">Gustatory receptor which mediates acceptance or avoidance behavior, depending on its substrates.</text>
</comment>
<dbReference type="GO" id="GO:0030425">
    <property type="term" value="C:dendrite"/>
    <property type="evidence" value="ECO:0007669"/>
    <property type="project" value="TreeGrafter"/>
</dbReference>
<evidence type="ECO:0000256" key="1">
    <source>
        <dbReference type="ARBA" id="ARBA00004651"/>
    </source>
</evidence>
<evidence type="ECO:0000256" key="4">
    <source>
        <dbReference type="ARBA" id="ARBA00022989"/>
    </source>
</evidence>
<evidence type="ECO:0000256" key="3">
    <source>
        <dbReference type="ARBA" id="ARBA00022692"/>
    </source>
</evidence>
<evidence type="ECO:0000256" key="2">
    <source>
        <dbReference type="ARBA" id="ARBA00022475"/>
    </source>
</evidence>
<dbReference type="InterPro" id="IPR013604">
    <property type="entry name" value="7TM_chemorcpt"/>
</dbReference>
<feature type="transmembrane region" description="Helical" evidence="8">
    <location>
        <begin position="86"/>
        <end position="106"/>
    </location>
</feature>
<evidence type="ECO:0000256" key="7">
    <source>
        <dbReference type="ARBA" id="ARBA00023224"/>
    </source>
</evidence>
<protein>
    <recommendedName>
        <fullName evidence="8">Gustatory receptor</fullName>
    </recommendedName>
</protein>
<accession>B3LXJ6</accession>
<feature type="transmembrane region" description="Helical" evidence="8">
    <location>
        <begin position="15"/>
        <end position="35"/>
    </location>
</feature>
<dbReference type="Proteomes" id="UP000007801">
    <property type="component" value="Unassembled WGS sequence"/>
</dbReference>
<evidence type="ECO:0000313" key="10">
    <source>
        <dbReference type="Proteomes" id="UP000007801"/>
    </source>
</evidence>
<dbReference type="AlphaFoldDB" id="B3LXJ6"/>
<dbReference type="GO" id="GO:0030424">
    <property type="term" value="C:axon"/>
    <property type="evidence" value="ECO:0007669"/>
    <property type="project" value="TreeGrafter"/>
</dbReference>
<reference evidence="9 10" key="1">
    <citation type="journal article" date="2007" name="Nature">
        <title>Evolution of genes and genomes on the Drosophila phylogeny.</title>
        <authorList>
            <consortium name="Drosophila 12 Genomes Consortium"/>
            <person name="Clark A.G."/>
            <person name="Eisen M.B."/>
            <person name="Smith D.R."/>
            <person name="Bergman C.M."/>
            <person name="Oliver B."/>
            <person name="Markow T.A."/>
            <person name="Kaufman T.C."/>
            <person name="Kellis M."/>
            <person name="Gelbart W."/>
            <person name="Iyer V.N."/>
            <person name="Pollard D.A."/>
            <person name="Sackton T.B."/>
            <person name="Larracuente A.M."/>
            <person name="Singh N.D."/>
            <person name="Abad J.P."/>
            <person name="Abt D.N."/>
            <person name="Adryan B."/>
            <person name="Aguade M."/>
            <person name="Akashi H."/>
            <person name="Anderson W.W."/>
            <person name="Aquadro C.F."/>
            <person name="Ardell D.H."/>
            <person name="Arguello R."/>
            <person name="Artieri C.G."/>
            <person name="Barbash D.A."/>
            <person name="Barker D."/>
            <person name="Barsanti P."/>
            <person name="Batterham P."/>
            <person name="Batzoglou S."/>
            <person name="Begun D."/>
            <person name="Bhutkar A."/>
            <person name="Blanco E."/>
            <person name="Bosak S.A."/>
            <person name="Bradley R.K."/>
            <person name="Brand A.D."/>
            <person name="Brent M.R."/>
            <person name="Brooks A.N."/>
            <person name="Brown R.H."/>
            <person name="Butlin R.K."/>
            <person name="Caggese C."/>
            <person name="Calvi B.R."/>
            <person name="Bernardo de Carvalho A."/>
            <person name="Caspi A."/>
            <person name="Castrezana S."/>
            <person name="Celniker S.E."/>
            <person name="Chang J.L."/>
            <person name="Chapple C."/>
            <person name="Chatterji S."/>
            <person name="Chinwalla A."/>
            <person name="Civetta A."/>
            <person name="Clifton S.W."/>
            <person name="Comeron J.M."/>
            <person name="Costello J.C."/>
            <person name="Coyne J.A."/>
            <person name="Daub J."/>
            <person name="David R.G."/>
            <person name="Delcher A.L."/>
            <person name="Delehaunty K."/>
            <person name="Do C.B."/>
            <person name="Ebling H."/>
            <person name="Edwards K."/>
            <person name="Eickbush T."/>
            <person name="Evans J.D."/>
            <person name="Filipski A."/>
            <person name="Findeiss S."/>
            <person name="Freyhult E."/>
            <person name="Fulton L."/>
            <person name="Fulton R."/>
            <person name="Garcia A.C."/>
            <person name="Gardiner A."/>
            <person name="Garfield D.A."/>
            <person name="Garvin B.E."/>
            <person name="Gibson G."/>
            <person name="Gilbert D."/>
            <person name="Gnerre S."/>
            <person name="Godfrey J."/>
            <person name="Good R."/>
            <person name="Gotea V."/>
            <person name="Gravely B."/>
            <person name="Greenberg A.J."/>
            <person name="Griffiths-Jones S."/>
            <person name="Gross S."/>
            <person name="Guigo R."/>
            <person name="Gustafson E.A."/>
            <person name="Haerty W."/>
            <person name="Hahn M.W."/>
            <person name="Halligan D.L."/>
            <person name="Halpern A.L."/>
            <person name="Halter G.M."/>
            <person name="Han M.V."/>
            <person name="Heger A."/>
            <person name="Hillier L."/>
            <person name="Hinrichs A.S."/>
            <person name="Holmes I."/>
            <person name="Hoskins R.A."/>
            <person name="Hubisz M.J."/>
            <person name="Hultmark D."/>
            <person name="Huntley M.A."/>
            <person name="Jaffe D.B."/>
            <person name="Jagadeeshan S."/>
            <person name="Jeck W.R."/>
            <person name="Johnson J."/>
            <person name="Jones C.D."/>
            <person name="Jordan W.C."/>
            <person name="Karpen G.H."/>
            <person name="Kataoka E."/>
            <person name="Keightley P.D."/>
            <person name="Kheradpour P."/>
            <person name="Kirkness E.F."/>
            <person name="Koerich L.B."/>
            <person name="Kristiansen K."/>
            <person name="Kudrna D."/>
            <person name="Kulathinal R.J."/>
            <person name="Kumar S."/>
            <person name="Kwok R."/>
            <person name="Lander E."/>
            <person name="Langley C.H."/>
            <person name="Lapoint R."/>
            <person name="Lazzaro B.P."/>
            <person name="Lee S.J."/>
            <person name="Levesque L."/>
            <person name="Li R."/>
            <person name="Lin C.F."/>
            <person name="Lin M.F."/>
            <person name="Lindblad-Toh K."/>
            <person name="Llopart A."/>
            <person name="Long M."/>
            <person name="Low L."/>
            <person name="Lozovsky E."/>
            <person name="Lu J."/>
            <person name="Luo M."/>
            <person name="Machado C.A."/>
            <person name="Makalowski W."/>
            <person name="Marzo M."/>
            <person name="Matsuda M."/>
            <person name="Matzkin L."/>
            <person name="McAllister B."/>
            <person name="McBride C.S."/>
            <person name="McKernan B."/>
            <person name="McKernan K."/>
            <person name="Mendez-Lago M."/>
            <person name="Minx P."/>
            <person name="Mollenhauer M.U."/>
            <person name="Montooth K."/>
            <person name="Mount S.M."/>
            <person name="Mu X."/>
            <person name="Myers E."/>
            <person name="Negre B."/>
            <person name="Newfeld S."/>
            <person name="Nielsen R."/>
            <person name="Noor M.A."/>
            <person name="O'Grady P."/>
            <person name="Pachter L."/>
            <person name="Papaceit M."/>
            <person name="Parisi M.J."/>
            <person name="Parisi M."/>
            <person name="Parts L."/>
            <person name="Pedersen J.S."/>
            <person name="Pesole G."/>
            <person name="Phillippy A.M."/>
            <person name="Ponting C.P."/>
            <person name="Pop M."/>
            <person name="Porcelli D."/>
            <person name="Powell J.R."/>
            <person name="Prohaska S."/>
            <person name="Pruitt K."/>
            <person name="Puig M."/>
            <person name="Quesneville H."/>
            <person name="Ram K.R."/>
            <person name="Rand D."/>
            <person name="Rasmussen M.D."/>
            <person name="Reed L.K."/>
            <person name="Reenan R."/>
            <person name="Reily A."/>
            <person name="Remington K.A."/>
            <person name="Rieger T.T."/>
            <person name="Ritchie M.G."/>
            <person name="Robin C."/>
            <person name="Rogers Y.H."/>
            <person name="Rohde C."/>
            <person name="Rozas J."/>
            <person name="Rubenfield M.J."/>
            <person name="Ruiz A."/>
            <person name="Russo S."/>
            <person name="Salzberg S.L."/>
            <person name="Sanchez-Gracia A."/>
            <person name="Saranga D.J."/>
            <person name="Sato H."/>
            <person name="Schaeffer S.W."/>
            <person name="Schatz M.C."/>
            <person name="Schlenke T."/>
            <person name="Schwartz R."/>
            <person name="Segarra C."/>
            <person name="Singh R.S."/>
            <person name="Sirot L."/>
            <person name="Sirota M."/>
            <person name="Sisneros N.B."/>
            <person name="Smith C.D."/>
            <person name="Smith T.F."/>
            <person name="Spieth J."/>
            <person name="Stage D.E."/>
            <person name="Stark A."/>
            <person name="Stephan W."/>
            <person name="Strausberg R.L."/>
            <person name="Strempel S."/>
            <person name="Sturgill D."/>
            <person name="Sutton G."/>
            <person name="Sutton G.G."/>
            <person name="Tao W."/>
            <person name="Teichmann S."/>
            <person name="Tobari Y.N."/>
            <person name="Tomimura Y."/>
            <person name="Tsolas J.M."/>
            <person name="Valente V.L."/>
            <person name="Venter E."/>
            <person name="Venter J.C."/>
            <person name="Vicario S."/>
            <person name="Vieira F.G."/>
            <person name="Vilella A.J."/>
            <person name="Villasante A."/>
            <person name="Walenz B."/>
            <person name="Wang J."/>
            <person name="Wasserman M."/>
            <person name="Watts T."/>
            <person name="Wilson D."/>
            <person name="Wilson R.K."/>
            <person name="Wing R.A."/>
            <person name="Wolfner M.F."/>
            <person name="Wong A."/>
            <person name="Wong G.K."/>
            <person name="Wu C.I."/>
            <person name="Wu G."/>
            <person name="Yamamoto D."/>
            <person name="Yang H.P."/>
            <person name="Yang S.P."/>
            <person name="Yorke J.A."/>
            <person name="Yoshida K."/>
            <person name="Zdobnov E."/>
            <person name="Zhang P."/>
            <person name="Zhang Y."/>
            <person name="Zimin A.V."/>
            <person name="Baldwin J."/>
            <person name="Abdouelleil A."/>
            <person name="Abdulkadir J."/>
            <person name="Abebe A."/>
            <person name="Abera B."/>
            <person name="Abreu J."/>
            <person name="Acer S.C."/>
            <person name="Aftuck L."/>
            <person name="Alexander A."/>
            <person name="An P."/>
            <person name="Anderson E."/>
            <person name="Anderson S."/>
            <person name="Arachi H."/>
            <person name="Azer M."/>
            <person name="Bachantsang P."/>
            <person name="Barry A."/>
            <person name="Bayul T."/>
            <person name="Berlin A."/>
            <person name="Bessette D."/>
            <person name="Bloom T."/>
            <person name="Blye J."/>
            <person name="Boguslavskiy L."/>
            <person name="Bonnet C."/>
            <person name="Boukhgalter B."/>
            <person name="Bourzgui I."/>
            <person name="Brown A."/>
            <person name="Cahill P."/>
            <person name="Channer S."/>
            <person name="Cheshatsang Y."/>
            <person name="Chuda L."/>
            <person name="Citroen M."/>
            <person name="Collymore A."/>
            <person name="Cooke P."/>
            <person name="Costello M."/>
            <person name="D'Aco K."/>
            <person name="Daza R."/>
            <person name="De Haan G."/>
            <person name="DeGray S."/>
            <person name="DeMaso C."/>
            <person name="Dhargay N."/>
            <person name="Dooley K."/>
            <person name="Dooley E."/>
            <person name="Doricent M."/>
            <person name="Dorje P."/>
            <person name="Dorjee K."/>
            <person name="Dupes A."/>
            <person name="Elong R."/>
            <person name="Falk J."/>
            <person name="Farina A."/>
            <person name="Faro S."/>
            <person name="Ferguson D."/>
            <person name="Fisher S."/>
            <person name="Foley C.D."/>
            <person name="Franke A."/>
            <person name="Friedrich D."/>
            <person name="Gadbois L."/>
            <person name="Gearin G."/>
            <person name="Gearin C.R."/>
            <person name="Giannoukos G."/>
            <person name="Goode T."/>
            <person name="Graham J."/>
            <person name="Grandbois E."/>
            <person name="Grewal S."/>
            <person name="Gyaltsen K."/>
            <person name="Hafez N."/>
            <person name="Hagos B."/>
            <person name="Hall J."/>
            <person name="Henson C."/>
            <person name="Hollinger A."/>
            <person name="Honan T."/>
            <person name="Huard M.D."/>
            <person name="Hughes L."/>
            <person name="Hurhula B."/>
            <person name="Husby M.E."/>
            <person name="Kamat A."/>
            <person name="Kanga B."/>
            <person name="Kashin S."/>
            <person name="Khazanovich D."/>
            <person name="Kisner P."/>
            <person name="Lance K."/>
            <person name="Lara M."/>
            <person name="Lee W."/>
            <person name="Lennon N."/>
            <person name="Letendre F."/>
            <person name="LeVine R."/>
            <person name="Lipovsky A."/>
            <person name="Liu X."/>
            <person name="Liu J."/>
            <person name="Liu S."/>
            <person name="Lokyitsang T."/>
            <person name="Lokyitsang Y."/>
            <person name="Lubonja R."/>
            <person name="Lui A."/>
            <person name="MacDonald P."/>
            <person name="Magnisalis V."/>
            <person name="Maru K."/>
            <person name="Matthews C."/>
            <person name="McCusker W."/>
            <person name="McDonough S."/>
            <person name="Mehta T."/>
            <person name="Meldrim J."/>
            <person name="Meneus L."/>
            <person name="Mihai O."/>
            <person name="Mihalev A."/>
            <person name="Mihova T."/>
            <person name="Mittelman R."/>
            <person name="Mlenga V."/>
            <person name="Montmayeur A."/>
            <person name="Mulrain L."/>
            <person name="Navidi A."/>
            <person name="Naylor J."/>
            <person name="Negash T."/>
            <person name="Nguyen T."/>
            <person name="Nguyen N."/>
            <person name="Nicol R."/>
            <person name="Norbu C."/>
            <person name="Norbu N."/>
            <person name="Novod N."/>
            <person name="O'Neill B."/>
            <person name="Osman S."/>
            <person name="Markiewicz E."/>
            <person name="Oyono O.L."/>
            <person name="Patti C."/>
            <person name="Phunkhang P."/>
            <person name="Pierre F."/>
            <person name="Priest M."/>
            <person name="Raghuraman S."/>
            <person name="Rege F."/>
            <person name="Reyes R."/>
            <person name="Rise C."/>
            <person name="Rogov P."/>
            <person name="Ross K."/>
            <person name="Ryan E."/>
            <person name="Settipalli S."/>
            <person name="Shea T."/>
            <person name="Sherpa N."/>
            <person name="Shi L."/>
            <person name="Shih D."/>
            <person name="Sparrow T."/>
            <person name="Spaulding J."/>
            <person name="Stalker J."/>
            <person name="Stange-Thomann N."/>
            <person name="Stavropoulos S."/>
            <person name="Stone C."/>
            <person name="Strader C."/>
            <person name="Tesfaye S."/>
            <person name="Thomson T."/>
            <person name="Thoulutsang Y."/>
            <person name="Thoulutsang D."/>
            <person name="Topham K."/>
            <person name="Topping I."/>
            <person name="Tsamla T."/>
            <person name="Vassiliev H."/>
            <person name="Vo A."/>
            <person name="Wangchuk T."/>
            <person name="Wangdi T."/>
            <person name="Weiand M."/>
            <person name="Wilkinson J."/>
            <person name="Wilson A."/>
            <person name="Yadav S."/>
            <person name="Young G."/>
            <person name="Yu Q."/>
            <person name="Zembek L."/>
            <person name="Zhong D."/>
            <person name="Zimmer A."/>
            <person name="Zwirko Z."/>
            <person name="Jaffe D.B."/>
            <person name="Alvarez P."/>
            <person name="Brockman W."/>
            <person name="Butler J."/>
            <person name="Chin C."/>
            <person name="Gnerre S."/>
            <person name="Grabherr M."/>
            <person name="Kleber M."/>
            <person name="Mauceli E."/>
            <person name="MacCallum I."/>
        </authorList>
    </citation>
    <scope>NUCLEOTIDE SEQUENCE [LARGE SCALE GENOMIC DNA]</scope>
    <source>
        <strain evidence="10">Tucson 14024-0371.13</strain>
    </source>
</reference>
<dbReference type="PANTHER" id="PTHR21143">
    <property type="entry name" value="INVERTEBRATE GUSTATORY RECEPTOR"/>
    <property type="match status" value="1"/>
</dbReference>
<dbReference type="GO" id="GO:0007165">
    <property type="term" value="P:signal transduction"/>
    <property type="evidence" value="ECO:0007669"/>
    <property type="project" value="UniProtKB-KW"/>
</dbReference>
<dbReference type="OrthoDB" id="6366728at2759"/>
<dbReference type="PANTHER" id="PTHR21143:SF131">
    <property type="entry name" value="GUSTATORY AND ODORANT RECEPTOR 63A-RELATED"/>
    <property type="match status" value="1"/>
</dbReference>
<feature type="transmembrane region" description="Helical" evidence="8">
    <location>
        <begin position="149"/>
        <end position="172"/>
    </location>
</feature>
<dbReference type="Pfam" id="PF08395">
    <property type="entry name" value="7tm_7"/>
    <property type="match status" value="1"/>
</dbReference>
<dbReference type="eggNOG" id="ENOG502T7X7">
    <property type="taxonomic scope" value="Eukaryota"/>
</dbReference>
<keyword evidence="4 8" id="KW-1133">Transmembrane helix</keyword>
<evidence type="ECO:0000313" key="9">
    <source>
        <dbReference type="EMBL" id="EDV43890.1"/>
    </source>
</evidence>
<dbReference type="HOGENOM" id="CLU_682014_0_0_1"/>
<gene>
    <name evidence="9" type="primary">Dana\GF19874</name>
    <name evidence="9" type="synonym">dana_GLEANR_22281</name>
    <name evidence="9" type="ORF">GF19874</name>
</gene>
<sequence length="409" mass="47907">MEANRSHLIAAIRPYLHFFSIFTITPPIACFQISLRRSWFSNSVAGYAFYSLIILLIVMYECYINIDALQLEVEDFKAVDFTLFMGKVQKILIVLIMVCNHLNMWTQFRRLKSIFKDIADLDNEIDKAMKQFGGQVPLKKFRWRVGLGVGWWMCFCVVAIPYLTHIAIGPYVKWPDKVLTQFILVIIQLKGQEFCVFVILISEFIRRLRHSLEKILEELVDCEEPENLQELCVALRQNQTLVGRVWHLVEEISGYFSLPLIFLFLYNGLTILHVVNWAFVKHILPNDKTKYLRLPRCFVLLMNILIFSFHSDRCMKVYNKGIPRILHRMSATPAASNFLTLKMGLREYTLQMQHLKLNFSCGGFFNISIKNFAGMVITIYGYIIIIMQFKMQSIPGEKYKFIFNISDYY</sequence>
<dbReference type="STRING" id="7217.B3LXJ6"/>
<feature type="transmembrane region" description="Helical" evidence="8">
    <location>
        <begin position="47"/>
        <end position="66"/>
    </location>
</feature>
<evidence type="ECO:0000256" key="8">
    <source>
        <dbReference type="RuleBase" id="RU363108"/>
    </source>
</evidence>
<organism evidence="9 10">
    <name type="scientific">Drosophila ananassae</name>
    <name type="common">Fruit fly</name>
    <dbReference type="NCBI Taxonomy" id="7217"/>
    <lineage>
        <taxon>Eukaryota</taxon>
        <taxon>Metazoa</taxon>
        <taxon>Ecdysozoa</taxon>
        <taxon>Arthropoda</taxon>
        <taxon>Hexapoda</taxon>
        <taxon>Insecta</taxon>
        <taxon>Pterygota</taxon>
        <taxon>Neoptera</taxon>
        <taxon>Endopterygota</taxon>
        <taxon>Diptera</taxon>
        <taxon>Brachycera</taxon>
        <taxon>Muscomorpha</taxon>
        <taxon>Ephydroidea</taxon>
        <taxon>Drosophilidae</taxon>
        <taxon>Drosophila</taxon>
        <taxon>Sophophora</taxon>
    </lineage>
</organism>
<name>B3LXJ6_DROAN</name>
<comment type="similarity">
    <text evidence="8">Belongs to the insect chemoreceptor superfamily. Gustatory receptor (GR) family.</text>
</comment>
<dbReference type="PhylomeDB" id="B3LXJ6"/>